<evidence type="ECO:0000313" key="4">
    <source>
        <dbReference type="EMBL" id="QFU99206.1"/>
    </source>
</evidence>
<dbReference type="RefSeq" id="WP_036946925.1">
    <property type="nucleotide sequence ID" value="NZ_BAABIH010000008.1"/>
</dbReference>
<dbReference type="Proteomes" id="UP000326702">
    <property type="component" value="Chromosome"/>
</dbReference>
<evidence type="ECO:0000256" key="1">
    <source>
        <dbReference type="ARBA" id="ARBA00008814"/>
    </source>
</evidence>
<feature type="domain" description="Fe/B12 periplasmic-binding" evidence="3">
    <location>
        <begin position="67"/>
        <end position="333"/>
    </location>
</feature>
<dbReference type="Gene3D" id="3.40.50.1980">
    <property type="entry name" value="Nitrogenase molybdenum iron protein domain"/>
    <property type="match status" value="2"/>
</dbReference>
<dbReference type="OrthoDB" id="9797850at2"/>
<feature type="signal peptide" evidence="2">
    <location>
        <begin position="1"/>
        <end position="21"/>
    </location>
</feature>
<evidence type="ECO:0000259" key="3">
    <source>
        <dbReference type="PROSITE" id="PS50983"/>
    </source>
</evidence>
<evidence type="ECO:0000313" key="5">
    <source>
        <dbReference type="Proteomes" id="UP000326702"/>
    </source>
</evidence>
<dbReference type="SUPFAM" id="SSF53807">
    <property type="entry name" value="Helical backbone' metal receptor"/>
    <property type="match status" value="1"/>
</dbReference>
<evidence type="ECO:0000256" key="2">
    <source>
        <dbReference type="SAM" id="SignalP"/>
    </source>
</evidence>
<dbReference type="KEGG" id="lxl:KDY119_02732"/>
<dbReference type="EMBL" id="CP045529">
    <property type="protein sequence ID" value="QFU99206.1"/>
    <property type="molecule type" value="Genomic_DNA"/>
</dbReference>
<sequence>MNPLRLTSTLAAAAALTFALAGCSGSSGASTAPPAGAATTSAATAGFPVTVTVPGAAPVHLDHAPTRIAVLSPDAAVAVAELGAADRVVAVPSGATNSTLVPDPDTYAKVEHTISDDTSPDVEQILSWKPDLVVVTARHTGEKDASSQLTNAGIPVLTFTNGWSTADAITTNLTLLGKALGSPDAATKLVSTITSGVASAKTATASVSTRPKVLVLSNQAGTPFVNASSVITSQLVTLAGGVNAADAAGVHATRPVNPELIVKAAPDYIMLVDVLGKGRSSFDSMLSNPAVKALPAVENGHVKLFAARDVYGLAGREVVSGTAAVRAWIHPELG</sequence>
<dbReference type="AlphaFoldDB" id="A0A5P9QD87"/>
<gene>
    <name evidence="4" type="ORF">KDY119_02732</name>
</gene>
<dbReference type="PANTHER" id="PTHR30535:SF34">
    <property type="entry name" value="MOLYBDATE-BINDING PROTEIN MOLA"/>
    <property type="match status" value="1"/>
</dbReference>
<feature type="chain" id="PRO_5039520629" description="Fe/B12 periplasmic-binding domain-containing protein" evidence="2">
    <location>
        <begin position="22"/>
        <end position="334"/>
    </location>
</feature>
<name>A0A5P9QD87_9MICO</name>
<proteinExistence type="inferred from homology"/>
<comment type="similarity">
    <text evidence="1">Belongs to the bacterial solute-binding protein 8 family.</text>
</comment>
<dbReference type="PANTHER" id="PTHR30535">
    <property type="entry name" value="VITAMIN B12-BINDING PROTEIN"/>
    <property type="match status" value="1"/>
</dbReference>
<accession>A0A5P9QD87</accession>
<dbReference type="PROSITE" id="PS50983">
    <property type="entry name" value="FE_B12_PBP"/>
    <property type="match status" value="1"/>
</dbReference>
<dbReference type="InterPro" id="IPR050902">
    <property type="entry name" value="ABC_Transporter_SBP"/>
</dbReference>
<keyword evidence="2" id="KW-0732">Signal</keyword>
<reference evidence="4 5" key="1">
    <citation type="submission" date="2019-10" db="EMBL/GenBank/DDBJ databases">
        <title>Genome sequence of Luteimicrobium xylanilyticum HY-24.</title>
        <authorList>
            <person name="Kim D.Y."/>
            <person name="Park H.-Y."/>
        </authorList>
    </citation>
    <scope>NUCLEOTIDE SEQUENCE [LARGE SCALE GENOMIC DNA]</scope>
    <source>
        <strain evidence="4 5">HY-24</strain>
    </source>
</reference>
<dbReference type="PROSITE" id="PS51257">
    <property type="entry name" value="PROKAR_LIPOPROTEIN"/>
    <property type="match status" value="1"/>
</dbReference>
<dbReference type="InterPro" id="IPR002491">
    <property type="entry name" value="ABC_transptr_periplasmic_BD"/>
</dbReference>
<protein>
    <recommendedName>
        <fullName evidence="3">Fe/B12 periplasmic-binding domain-containing protein</fullName>
    </recommendedName>
</protein>
<keyword evidence="5" id="KW-1185">Reference proteome</keyword>
<dbReference type="Pfam" id="PF01497">
    <property type="entry name" value="Peripla_BP_2"/>
    <property type="match status" value="1"/>
</dbReference>
<organism evidence="4 5">
    <name type="scientific">Luteimicrobium xylanilyticum</name>
    <dbReference type="NCBI Taxonomy" id="1133546"/>
    <lineage>
        <taxon>Bacteria</taxon>
        <taxon>Bacillati</taxon>
        <taxon>Actinomycetota</taxon>
        <taxon>Actinomycetes</taxon>
        <taxon>Micrococcales</taxon>
        <taxon>Luteimicrobium</taxon>
    </lineage>
</organism>